<dbReference type="SUPFAM" id="SSF48464">
    <property type="entry name" value="ENTH/VHS domain"/>
    <property type="match status" value="1"/>
</dbReference>
<dbReference type="AlphaFoldDB" id="A0A9P4KF71"/>
<dbReference type="PANTHER" id="PTHR12460:SF0">
    <property type="entry name" value="CID DOMAIN-CONTAINING PROTEIN-RELATED"/>
    <property type="match status" value="1"/>
</dbReference>
<evidence type="ECO:0000313" key="3">
    <source>
        <dbReference type="EMBL" id="KAF2265345.1"/>
    </source>
</evidence>
<comment type="caution">
    <text evidence="3">The sequence shown here is derived from an EMBL/GenBank/DDBJ whole genome shotgun (WGS) entry which is preliminary data.</text>
</comment>
<dbReference type="GO" id="GO:0099122">
    <property type="term" value="F:RNA polymerase II C-terminal domain binding"/>
    <property type="evidence" value="ECO:0007669"/>
    <property type="project" value="InterPro"/>
</dbReference>
<evidence type="ECO:0000259" key="2">
    <source>
        <dbReference type="PROSITE" id="PS51391"/>
    </source>
</evidence>
<name>A0A9P4KF71_9PLEO</name>
<dbReference type="PROSITE" id="PS51391">
    <property type="entry name" value="CID"/>
    <property type="match status" value="1"/>
</dbReference>
<feature type="domain" description="CID" evidence="2">
    <location>
        <begin position="1"/>
        <end position="133"/>
    </location>
</feature>
<dbReference type="FunFam" id="1.25.40.90:FF:000030">
    <property type="entry name" value="DUF618 domain protein"/>
    <property type="match status" value="1"/>
</dbReference>
<dbReference type="SMART" id="SM00582">
    <property type="entry name" value="RPR"/>
    <property type="match status" value="1"/>
</dbReference>
<dbReference type="Pfam" id="PF04818">
    <property type="entry name" value="CID"/>
    <property type="match status" value="1"/>
</dbReference>
<evidence type="ECO:0000313" key="4">
    <source>
        <dbReference type="Proteomes" id="UP000800093"/>
    </source>
</evidence>
<dbReference type="Gene3D" id="1.25.40.90">
    <property type="match status" value="1"/>
</dbReference>
<reference evidence="4" key="1">
    <citation type="journal article" date="2020" name="Stud. Mycol.">
        <title>101 Dothideomycetes genomes: A test case for predicting lifestyles and emergence of pathogens.</title>
        <authorList>
            <person name="Haridas S."/>
            <person name="Albert R."/>
            <person name="Binder M."/>
            <person name="Bloem J."/>
            <person name="LaButti K."/>
            <person name="Salamov A."/>
            <person name="Andreopoulos B."/>
            <person name="Baker S."/>
            <person name="Barry K."/>
            <person name="Bills G."/>
            <person name="Bluhm B."/>
            <person name="Cannon C."/>
            <person name="Castanera R."/>
            <person name="Culley D."/>
            <person name="Daum C."/>
            <person name="Ezra D."/>
            <person name="Gonzalez J."/>
            <person name="Henrissat B."/>
            <person name="Kuo A."/>
            <person name="Liang C."/>
            <person name="Lipzen A."/>
            <person name="Lutzoni F."/>
            <person name="Magnuson J."/>
            <person name="Mondo S."/>
            <person name="Nolan M."/>
            <person name="Ohm R."/>
            <person name="Pangilinan J."/>
            <person name="Park H.-J."/>
            <person name="Ramirez L."/>
            <person name="Alfaro M."/>
            <person name="Sun H."/>
            <person name="Tritt A."/>
            <person name="Yoshinaga Y."/>
            <person name="Zwiers L.-H."/>
            <person name="Turgeon B."/>
            <person name="Goodwin S."/>
            <person name="Spatafora J."/>
            <person name="Crous P."/>
            <person name="Grigoriev I."/>
        </authorList>
    </citation>
    <scope>NUCLEOTIDE SEQUENCE [LARGE SCALE GENOMIC DNA]</scope>
    <source>
        <strain evidence="4">CBS 304.66</strain>
    </source>
</reference>
<dbReference type="PANTHER" id="PTHR12460">
    <property type="entry name" value="CYCLIN-DEPENDENT KINASE INHIBITOR-RELATED PROTEIN"/>
    <property type="match status" value="1"/>
</dbReference>
<dbReference type="InterPro" id="IPR006569">
    <property type="entry name" value="CID_dom"/>
</dbReference>
<proteinExistence type="predicted"/>
<organism evidence="3 4">
    <name type="scientific">Lojkania enalia</name>
    <dbReference type="NCBI Taxonomy" id="147567"/>
    <lineage>
        <taxon>Eukaryota</taxon>
        <taxon>Fungi</taxon>
        <taxon>Dikarya</taxon>
        <taxon>Ascomycota</taxon>
        <taxon>Pezizomycotina</taxon>
        <taxon>Dothideomycetes</taxon>
        <taxon>Pleosporomycetidae</taxon>
        <taxon>Pleosporales</taxon>
        <taxon>Pleosporales incertae sedis</taxon>
        <taxon>Lojkania</taxon>
    </lineage>
</organism>
<keyword evidence="4" id="KW-1185">Reference proteome</keyword>
<dbReference type="Proteomes" id="UP000800093">
    <property type="component" value="Unassembled WGS sequence"/>
</dbReference>
<dbReference type="EMBL" id="ML986608">
    <property type="protein sequence ID" value="KAF2265345.1"/>
    <property type="molecule type" value="Genomic_DNA"/>
</dbReference>
<gene>
    <name evidence="3" type="ORF">CC78DRAFT_515538</name>
</gene>
<accession>A0A9P4KF71</accession>
<feature type="compositionally biased region" description="Basic and acidic residues" evidence="1">
    <location>
        <begin position="254"/>
        <end position="263"/>
    </location>
</feature>
<dbReference type="CDD" id="cd17003">
    <property type="entry name" value="CID_Rtt103"/>
    <property type="match status" value="1"/>
</dbReference>
<sequence>MAFTDDGVRAKLSSLNETQDSIVTVSQWIMFHRRHAERTAQIWLQRIKDSTQNKKLNLIYLANEIVQQSKIRKKDEFLRAYDPIIVEATGAAYKGSSAEVQHKIRRVVEVWRQRQVFKPPIQEEIERQLEEFDRSRSSRKPALGGSLLGGSSVPPELSSVAPLATTLQKADVYAKPAIATANEEYAKLTSPNNTIPSPPMHAASLAALVKKLATAEGAVTESIKARQSLISGLEKLLETNRSKLASEESQAADLRSRKDAIESRKREVEDAILQGLSSAETAAISAAPLPMAAGGAPPERPNIEELTPPPMESFTPVGSPRSDIPDDVFQGRASVTVVPDSVAAPPGHSTISTPETRVRETNMHPGADLLSSLTNSRQDDATANGNYGNRSGYVSGTYKKRKMSRSAAEEEFAAFAGDGDMDGIDADVGGMI</sequence>
<dbReference type="GO" id="GO:0031124">
    <property type="term" value="P:mRNA 3'-end processing"/>
    <property type="evidence" value="ECO:0007669"/>
    <property type="project" value="InterPro"/>
</dbReference>
<feature type="region of interest" description="Disordered" evidence="1">
    <location>
        <begin position="242"/>
        <end position="263"/>
    </location>
</feature>
<dbReference type="OrthoDB" id="10069473at2759"/>
<evidence type="ECO:0000256" key="1">
    <source>
        <dbReference type="SAM" id="MobiDB-lite"/>
    </source>
</evidence>
<dbReference type="InterPro" id="IPR047883">
    <property type="entry name" value="Rtt103-like_CID"/>
</dbReference>
<dbReference type="InterPro" id="IPR008942">
    <property type="entry name" value="ENTH_VHS"/>
</dbReference>
<protein>
    <submittedName>
        <fullName evidence="3">DUF618-domain-containing protein</fullName>
    </submittedName>
</protein>